<keyword evidence="2" id="KW-1185">Reference proteome</keyword>
<name>A0ACA9LDR8_9GLOM</name>
<evidence type="ECO:0000313" key="1">
    <source>
        <dbReference type="EMBL" id="CAG8523339.1"/>
    </source>
</evidence>
<feature type="non-terminal residue" evidence="1">
    <location>
        <position position="1"/>
    </location>
</feature>
<sequence length="353" mass="41174">DILLITKKKGILFNYHKHARTNKKFIKRKHKELSLLWLSSRQNQISKRLETKQLESVVVIDKNLPVPDIIDHNLNGISISYSSLSVYFQERKVSQPDTTSHLLLTTSTIAYLKVDKISMEEIIHTIPSLKQKVKTYHPKFICFNGMAVYEAFMEYEFRNLKVSPINIKNKWKFGLQPNVISWDTKSPLSYSQNNANLLNQSASGHTKIFVSMSTSGRIMEDQRDEQIKYFKELKILLNSERGLQSESEIPNVTDQEMDFNLDIDNQGIKMNNFDSFKNVNYIKNNSVNKAEEEILKIIHSFQNEIEMNYCMDDHESLKNSFFSSQITMKYSEQSDNKEQSEFTPPKSFKAVKW</sequence>
<comment type="caution">
    <text evidence="1">The sequence shown here is derived from an EMBL/GenBank/DDBJ whole genome shotgun (WGS) entry which is preliminary data.</text>
</comment>
<proteinExistence type="predicted"/>
<gene>
    <name evidence="1" type="ORF">SCALOS_LOCUS4158</name>
</gene>
<organism evidence="1 2">
    <name type="scientific">Scutellospora calospora</name>
    <dbReference type="NCBI Taxonomy" id="85575"/>
    <lineage>
        <taxon>Eukaryota</taxon>
        <taxon>Fungi</taxon>
        <taxon>Fungi incertae sedis</taxon>
        <taxon>Mucoromycota</taxon>
        <taxon>Glomeromycotina</taxon>
        <taxon>Glomeromycetes</taxon>
        <taxon>Diversisporales</taxon>
        <taxon>Gigasporaceae</taxon>
        <taxon>Scutellospora</taxon>
    </lineage>
</organism>
<reference evidence="1" key="1">
    <citation type="submission" date="2021-06" db="EMBL/GenBank/DDBJ databases">
        <authorList>
            <person name="Kallberg Y."/>
            <person name="Tangrot J."/>
            <person name="Rosling A."/>
        </authorList>
    </citation>
    <scope>NUCLEOTIDE SEQUENCE</scope>
    <source>
        <strain evidence="1">AU212A</strain>
    </source>
</reference>
<dbReference type="Proteomes" id="UP000789860">
    <property type="component" value="Unassembled WGS sequence"/>
</dbReference>
<evidence type="ECO:0000313" key="2">
    <source>
        <dbReference type="Proteomes" id="UP000789860"/>
    </source>
</evidence>
<dbReference type="EMBL" id="CAJVPM010005378">
    <property type="protein sequence ID" value="CAG8523339.1"/>
    <property type="molecule type" value="Genomic_DNA"/>
</dbReference>
<protein>
    <submittedName>
        <fullName evidence="1">2514_t:CDS:1</fullName>
    </submittedName>
</protein>
<accession>A0ACA9LDR8</accession>